<proteinExistence type="predicted"/>
<dbReference type="AlphaFoldDB" id="A0A835F2C9"/>
<accession>A0A835F2C9</accession>
<organism evidence="2 3">
    <name type="scientific">Digitaria exilis</name>
    <dbReference type="NCBI Taxonomy" id="1010633"/>
    <lineage>
        <taxon>Eukaryota</taxon>
        <taxon>Viridiplantae</taxon>
        <taxon>Streptophyta</taxon>
        <taxon>Embryophyta</taxon>
        <taxon>Tracheophyta</taxon>
        <taxon>Spermatophyta</taxon>
        <taxon>Magnoliopsida</taxon>
        <taxon>Liliopsida</taxon>
        <taxon>Poales</taxon>
        <taxon>Poaceae</taxon>
        <taxon>PACMAD clade</taxon>
        <taxon>Panicoideae</taxon>
        <taxon>Panicodae</taxon>
        <taxon>Paniceae</taxon>
        <taxon>Anthephorinae</taxon>
        <taxon>Digitaria</taxon>
    </lineage>
</organism>
<feature type="region of interest" description="Disordered" evidence="1">
    <location>
        <begin position="106"/>
        <end position="129"/>
    </location>
</feature>
<sequence>MAEHPTGTSHDPEDGDAYRIVPAAHIIEVEDKGASSGIITGNGNNELHSEASQIGRDDKGILFPPVNMRLAIGAPERIIIQISLSDDLNVTSHIDIRLVRSNRLGGRPTVQATTPGPGDTDQPSEHLPAAAGGTTAALAAAGVAEQGHAPAEKVAKPVQEPAANGGMAAQGQVAAPGGQEQQVAAPPAQGRAVATDKMSGWLMTVATLLLALCGARVWI</sequence>
<reference evidence="2" key="1">
    <citation type="submission" date="2020-07" db="EMBL/GenBank/DDBJ databases">
        <title>Genome sequence and genetic diversity analysis of an under-domesticated orphan crop, white fonio (Digitaria exilis).</title>
        <authorList>
            <person name="Bennetzen J.L."/>
            <person name="Chen S."/>
            <person name="Ma X."/>
            <person name="Wang X."/>
            <person name="Yssel A.E.J."/>
            <person name="Chaluvadi S.R."/>
            <person name="Johnson M."/>
            <person name="Gangashetty P."/>
            <person name="Hamidou F."/>
            <person name="Sanogo M.D."/>
            <person name="Zwaenepoel A."/>
            <person name="Wallace J."/>
            <person name="Van De Peer Y."/>
            <person name="Van Deynze A."/>
        </authorList>
    </citation>
    <scope>NUCLEOTIDE SEQUENCE</scope>
    <source>
        <tissue evidence="2">Leaves</tissue>
    </source>
</reference>
<comment type="caution">
    <text evidence="2">The sequence shown here is derived from an EMBL/GenBank/DDBJ whole genome shotgun (WGS) entry which is preliminary data.</text>
</comment>
<evidence type="ECO:0000256" key="1">
    <source>
        <dbReference type="SAM" id="MobiDB-lite"/>
    </source>
</evidence>
<keyword evidence="3" id="KW-1185">Reference proteome</keyword>
<evidence type="ECO:0000313" key="2">
    <source>
        <dbReference type="EMBL" id="KAF8725993.1"/>
    </source>
</evidence>
<dbReference type="Proteomes" id="UP000636709">
    <property type="component" value="Unassembled WGS sequence"/>
</dbReference>
<dbReference type="EMBL" id="JACEFO010001653">
    <property type="protein sequence ID" value="KAF8725993.1"/>
    <property type="molecule type" value="Genomic_DNA"/>
</dbReference>
<feature type="region of interest" description="Disordered" evidence="1">
    <location>
        <begin position="142"/>
        <end position="190"/>
    </location>
</feature>
<gene>
    <name evidence="2" type="ORF">HU200_020573</name>
</gene>
<evidence type="ECO:0000313" key="3">
    <source>
        <dbReference type="Proteomes" id="UP000636709"/>
    </source>
</evidence>
<feature type="compositionally biased region" description="Low complexity" evidence="1">
    <location>
        <begin position="161"/>
        <end position="190"/>
    </location>
</feature>
<protein>
    <submittedName>
        <fullName evidence="2">Uncharacterized protein</fullName>
    </submittedName>
</protein>
<name>A0A835F2C9_9POAL</name>